<dbReference type="EMBL" id="CM043017">
    <property type="protein sequence ID" value="KAI4465179.1"/>
    <property type="molecule type" value="Genomic_DNA"/>
</dbReference>
<evidence type="ECO:0000313" key="1">
    <source>
        <dbReference type="EMBL" id="KAI4465179.1"/>
    </source>
</evidence>
<comment type="caution">
    <text evidence="1">The sequence shown here is derived from an EMBL/GenBank/DDBJ whole genome shotgun (WGS) entry which is preliminary data.</text>
</comment>
<organism evidence="1 2">
    <name type="scientific">Holotrichia oblita</name>
    <name type="common">Chafer beetle</name>
    <dbReference type="NCBI Taxonomy" id="644536"/>
    <lineage>
        <taxon>Eukaryota</taxon>
        <taxon>Metazoa</taxon>
        <taxon>Ecdysozoa</taxon>
        <taxon>Arthropoda</taxon>
        <taxon>Hexapoda</taxon>
        <taxon>Insecta</taxon>
        <taxon>Pterygota</taxon>
        <taxon>Neoptera</taxon>
        <taxon>Endopterygota</taxon>
        <taxon>Coleoptera</taxon>
        <taxon>Polyphaga</taxon>
        <taxon>Scarabaeiformia</taxon>
        <taxon>Scarabaeidae</taxon>
        <taxon>Melolonthinae</taxon>
        <taxon>Holotrichia</taxon>
    </lineage>
</organism>
<accession>A0ACB9TEF8</accession>
<reference evidence="1" key="1">
    <citation type="submission" date="2022-04" db="EMBL/GenBank/DDBJ databases">
        <title>Chromosome-scale genome assembly of Holotrichia oblita Faldermann.</title>
        <authorList>
            <person name="Rongchong L."/>
        </authorList>
    </citation>
    <scope>NUCLEOTIDE SEQUENCE</scope>
    <source>
        <strain evidence="1">81SQS9</strain>
    </source>
</reference>
<protein>
    <submittedName>
        <fullName evidence="1">Trafficking protein particle complex subunit 3</fullName>
    </submittedName>
</protein>
<proteinExistence type="predicted"/>
<dbReference type="Proteomes" id="UP001056778">
    <property type="component" value="Chromosome 3"/>
</dbReference>
<evidence type="ECO:0000313" key="2">
    <source>
        <dbReference type="Proteomes" id="UP001056778"/>
    </source>
</evidence>
<gene>
    <name evidence="1" type="ORF">MML48_3g00019100</name>
</gene>
<sequence length="266" mass="29585">MISSTTLSNSSDRDGELEEPTPTATSDRGRESDRPTPSTSTQPERESDESTPPTSRVDLLSTSPTTENATEAALGDHRQRMLALYYIIMSRSSARIDTKKVNSELVTLTYGALVAQMVKDLDNVDDVSKQLERLGYNMGIRLIEDYLAKTNTGRCYDLKDTADKIQSAFRMYLGVQPNVANWSAAGDEFSFILDTNPLTELVELPDDLKGLKYCNTICGIIRGALEMVQMDVQSWIVQDQLKGDSNTEIRVKFIRRLEDAIPAGED</sequence>
<name>A0ACB9TEF8_HOLOL</name>
<keyword evidence="2" id="KW-1185">Reference proteome</keyword>